<keyword evidence="4" id="KW-0804">Transcription</keyword>
<evidence type="ECO:0000259" key="5">
    <source>
        <dbReference type="PROSITE" id="PS50931"/>
    </source>
</evidence>
<feature type="domain" description="HTH lysR-type" evidence="5">
    <location>
        <begin position="1"/>
        <end position="58"/>
    </location>
</feature>
<evidence type="ECO:0000256" key="3">
    <source>
        <dbReference type="ARBA" id="ARBA00023125"/>
    </source>
</evidence>
<dbReference type="GO" id="GO:0005829">
    <property type="term" value="C:cytosol"/>
    <property type="evidence" value="ECO:0007669"/>
    <property type="project" value="TreeGrafter"/>
</dbReference>
<dbReference type="Gene3D" id="3.40.190.290">
    <property type="match status" value="1"/>
</dbReference>
<dbReference type="PROSITE" id="PS50931">
    <property type="entry name" value="HTH_LYSR"/>
    <property type="match status" value="1"/>
</dbReference>
<dbReference type="GO" id="GO:0003677">
    <property type="term" value="F:DNA binding"/>
    <property type="evidence" value="ECO:0007669"/>
    <property type="project" value="UniProtKB-KW"/>
</dbReference>
<protein>
    <submittedName>
        <fullName evidence="6">LysR family transcriptional regulator</fullName>
    </submittedName>
</protein>
<evidence type="ECO:0000256" key="1">
    <source>
        <dbReference type="ARBA" id="ARBA00009437"/>
    </source>
</evidence>
<dbReference type="PANTHER" id="PTHR30419:SF28">
    <property type="entry name" value="HTH-TYPE TRANSCRIPTIONAL REGULATOR BSDA"/>
    <property type="match status" value="1"/>
</dbReference>
<comment type="similarity">
    <text evidence="1">Belongs to the LysR transcriptional regulatory family.</text>
</comment>
<dbReference type="GO" id="GO:0003700">
    <property type="term" value="F:DNA-binding transcription factor activity"/>
    <property type="evidence" value="ECO:0007669"/>
    <property type="project" value="InterPro"/>
</dbReference>
<dbReference type="Gene3D" id="1.10.10.10">
    <property type="entry name" value="Winged helix-like DNA-binding domain superfamily/Winged helix DNA-binding domain"/>
    <property type="match status" value="1"/>
</dbReference>
<evidence type="ECO:0000256" key="4">
    <source>
        <dbReference type="ARBA" id="ARBA00023163"/>
    </source>
</evidence>
<gene>
    <name evidence="6" type="ORF">GIS00_14175</name>
</gene>
<reference evidence="6 7" key="1">
    <citation type="submission" date="2019-11" db="EMBL/GenBank/DDBJ databases">
        <authorList>
            <person name="Jiang L.-Q."/>
        </authorList>
    </citation>
    <scope>NUCLEOTIDE SEQUENCE [LARGE SCALE GENOMIC DNA]</scope>
    <source>
        <strain evidence="6 7">YIM 132087</strain>
    </source>
</reference>
<dbReference type="SUPFAM" id="SSF46785">
    <property type="entry name" value="Winged helix' DNA-binding domain"/>
    <property type="match status" value="1"/>
</dbReference>
<dbReference type="InterPro" id="IPR005119">
    <property type="entry name" value="LysR_subst-bd"/>
</dbReference>
<dbReference type="AlphaFoldDB" id="A0A7K1FLV1"/>
<proteinExistence type="inferred from homology"/>
<dbReference type="InterPro" id="IPR036388">
    <property type="entry name" value="WH-like_DNA-bd_sf"/>
</dbReference>
<dbReference type="InterPro" id="IPR000847">
    <property type="entry name" value="LysR_HTH_N"/>
</dbReference>
<dbReference type="SUPFAM" id="SSF53850">
    <property type="entry name" value="Periplasmic binding protein-like II"/>
    <property type="match status" value="1"/>
</dbReference>
<dbReference type="EMBL" id="WLYK01000005">
    <property type="protein sequence ID" value="MTD15086.1"/>
    <property type="molecule type" value="Genomic_DNA"/>
</dbReference>
<dbReference type="PANTHER" id="PTHR30419">
    <property type="entry name" value="HTH-TYPE TRANSCRIPTIONAL REGULATOR YBHD"/>
    <property type="match status" value="1"/>
</dbReference>
<accession>A0A7K1FLV1</accession>
<dbReference type="Proteomes" id="UP000460221">
    <property type="component" value="Unassembled WGS sequence"/>
</dbReference>
<name>A0A7K1FLV1_9ACTN</name>
<organism evidence="6 7">
    <name type="scientific">Nakamurella alba</name>
    <dbReference type="NCBI Taxonomy" id="2665158"/>
    <lineage>
        <taxon>Bacteria</taxon>
        <taxon>Bacillati</taxon>
        <taxon>Actinomycetota</taxon>
        <taxon>Actinomycetes</taxon>
        <taxon>Nakamurellales</taxon>
        <taxon>Nakamurellaceae</taxon>
        <taxon>Nakamurella</taxon>
    </lineage>
</organism>
<dbReference type="InterPro" id="IPR036390">
    <property type="entry name" value="WH_DNA-bd_sf"/>
</dbReference>
<keyword evidence="2" id="KW-0805">Transcription regulation</keyword>
<sequence>MDTDVLRWFQQVAEGATVTEVSEAAHITQPGLSRALARLDNEVGTPLLRRTGRVLRMTQAGVLFKRHVDGLLNQLDDGLAAVSQLVDPETGTVVLASHPSLSTWMVPGLIGPFRRLHPDVVFDLRQVRDDVTGPEPTDSRVDLEITTVRPADRTVEWYPLMVEPLRLAVPTGHRLADRERISLAEAADEQFISLRRPSFLRQHSETLCQQAGFEPDVVFEAEDVPTMRGFVAAGLGIAIVPAQDEDARGKSTGALVDLAIADPGAARQIGLGWSTQTRLLPSAELFRAHVLHAAESRRLPQPGR</sequence>
<evidence type="ECO:0000313" key="7">
    <source>
        <dbReference type="Proteomes" id="UP000460221"/>
    </source>
</evidence>
<comment type="caution">
    <text evidence="6">The sequence shown here is derived from an EMBL/GenBank/DDBJ whole genome shotgun (WGS) entry which is preliminary data.</text>
</comment>
<keyword evidence="3" id="KW-0238">DNA-binding</keyword>
<evidence type="ECO:0000256" key="2">
    <source>
        <dbReference type="ARBA" id="ARBA00023015"/>
    </source>
</evidence>
<dbReference type="Pfam" id="PF00126">
    <property type="entry name" value="HTH_1"/>
    <property type="match status" value="1"/>
</dbReference>
<dbReference type="Pfam" id="PF03466">
    <property type="entry name" value="LysR_substrate"/>
    <property type="match status" value="1"/>
</dbReference>
<keyword evidence="7" id="KW-1185">Reference proteome</keyword>
<evidence type="ECO:0000313" key="6">
    <source>
        <dbReference type="EMBL" id="MTD15086.1"/>
    </source>
</evidence>
<dbReference type="InterPro" id="IPR050950">
    <property type="entry name" value="HTH-type_LysR_regulators"/>
</dbReference>